<reference evidence="2 3" key="1">
    <citation type="submission" date="2023-12" db="EMBL/GenBank/DDBJ databases">
        <title>Blastococcus brunescens sp. nov., an actonobacterium isolated from sandstone collected in sahara desert.</title>
        <authorList>
            <person name="Gtari M."/>
            <person name="Ghodhbane F."/>
        </authorList>
    </citation>
    <scope>NUCLEOTIDE SEQUENCE [LARGE SCALE GENOMIC DNA]</scope>
    <source>
        <strain evidence="2 3">BMG 8361</strain>
    </source>
</reference>
<dbReference type="InterPro" id="IPR001633">
    <property type="entry name" value="EAL_dom"/>
</dbReference>
<proteinExistence type="predicted"/>
<protein>
    <submittedName>
        <fullName evidence="2">EAL domain-containing protein</fullName>
    </submittedName>
</protein>
<evidence type="ECO:0000259" key="1">
    <source>
        <dbReference type="PROSITE" id="PS50883"/>
    </source>
</evidence>
<dbReference type="CDD" id="cd01948">
    <property type="entry name" value="EAL"/>
    <property type="match status" value="1"/>
</dbReference>
<gene>
    <name evidence="2" type="ORF">U6N30_10595</name>
</gene>
<dbReference type="Proteomes" id="UP001324287">
    <property type="component" value="Chromosome"/>
</dbReference>
<dbReference type="PROSITE" id="PS50883">
    <property type="entry name" value="EAL"/>
    <property type="match status" value="1"/>
</dbReference>
<feature type="domain" description="EAL" evidence="1">
    <location>
        <begin position="1"/>
        <end position="122"/>
    </location>
</feature>
<dbReference type="InterPro" id="IPR050706">
    <property type="entry name" value="Cyclic-di-GMP_PDE-like"/>
</dbReference>
<sequence>MADPERGRQVLAELRHLGVRTSIDDYGTGYSSLAYLRHLPADELKLDRSLTADVGDDPRAAAIVEHTAALAHALGLRLVAEGVEDDATGETLRRLGCDIAQGYAIARPMPVADFLRWLEGPRTPGRPRAVATGASGSPAPHP</sequence>
<organism evidence="2 3">
    <name type="scientific">Blastococcus brunescens</name>
    <dbReference type="NCBI Taxonomy" id="1564165"/>
    <lineage>
        <taxon>Bacteria</taxon>
        <taxon>Bacillati</taxon>
        <taxon>Actinomycetota</taxon>
        <taxon>Actinomycetes</taxon>
        <taxon>Geodermatophilales</taxon>
        <taxon>Geodermatophilaceae</taxon>
        <taxon>Blastococcus</taxon>
    </lineage>
</organism>
<evidence type="ECO:0000313" key="2">
    <source>
        <dbReference type="EMBL" id="WRL65956.1"/>
    </source>
</evidence>
<accession>A0ABZ1B8E2</accession>
<name>A0ABZ1B8E2_9ACTN</name>
<dbReference type="SUPFAM" id="SSF141868">
    <property type="entry name" value="EAL domain-like"/>
    <property type="match status" value="1"/>
</dbReference>
<dbReference type="PANTHER" id="PTHR33121:SF71">
    <property type="entry name" value="OXYGEN SENSOR PROTEIN DOSP"/>
    <property type="match status" value="1"/>
</dbReference>
<dbReference type="SMART" id="SM00052">
    <property type="entry name" value="EAL"/>
    <property type="match status" value="1"/>
</dbReference>
<dbReference type="InterPro" id="IPR035919">
    <property type="entry name" value="EAL_sf"/>
</dbReference>
<dbReference type="PANTHER" id="PTHR33121">
    <property type="entry name" value="CYCLIC DI-GMP PHOSPHODIESTERASE PDEF"/>
    <property type="match status" value="1"/>
</dbReference>
<dbReference type="Gene3D" id="3.20.20.450">
    <property type="entry name" value="EAL domain"/>
    <property type="match status" value="1"/>
</dbReference>
<dbReference type="Pfam" id="PF00563">
    <property type="entry name" value="EAL"/>
    <property type="match status" value="1"/>
</dbReference>
<dbReference type="EMBL" id="CP141261">
    <property type="protein sequence ID" value="WRL65956.1"/>
    <property type="molecule type" value="Genomic_DNA"/>
</dbReference>
<evidence type="ECO:0000313" key="3">
    <source>
        <dbReference type="Proteomes" id="UP001324287"/>
    </source>
</evidence>
<keyword evidence="3" id="KW-1185">Reference proteome</keyword>